<dbReference type="InterPro" id="IPR050266">
    <property type="entry name" value="AB_hydrolase_sf"/>
</dbReference>
<dbReference type="Pfam" id="PF00561">
    <property type="entry name" value="Abhydrolase_1"/>
    <property type="match status" value="1"/>
</dbReference>
<evidence type="ECO:0000259" key="2">
    <source>
        <dbReference type="Pfam" id="PF00561"/>
    </source>
</evidence>
<protein>
    <submittedName>
        <fullName evidence="3">Beta-ketoadipate enol-lactone hydrolase</fullName>
    </submittedName>
</protein>
<dbReference type="EMBL" id="CP031165">
    <property type="protein sequence ID" value="AXV09494.1"/>
    <property type="molecule type" value="Genomic_DNA"/>
</dbReference>
<keyword evidence="4" id="KW-1185">Reference proteome</keyword>
<dbReference type="Proteomes" id="UP000264006">
    <property type="component" value="Chromosome"/>
</dbReference>
<reference evidence="3 4" key="1">
    <citation type="submission" date="2018-09" db="EMBL/GenBank/DDBJ databases">
        <title>Complete genome sequence of Euzebya sp. DY32-46 isolated from seawater of Pacific Ocean.</title>
        <authorList>
            <person name="Xu L."/>
            <person name="Wu Y.-H."/>
            <person name="Xu X.-W."/>
        </authorList>
    </citation>
    <scope>NUCLEOTIDE SEQUENCE [LARGE SCALE GENOMIC DNA]</scope>
    <source>
        <strain evidence="3 4">DY32-46</strain>
    </source>
</reference>
<dbReference type="InterPro" id="IPR029058">
    <property type="entry name" value="AB_hydrolase_fold"/>
</dbReference>
<dbReference type="RefSeq" id="WP_216826256.1">
    <property type="nucleotide sequence ID" value="NZ_CP031165.1"/>
</dbReference>
<dbReference type="PANTHER" id="PTHR43798:SF31">
    <property type="entry name" value="AB HYDROLASE SUPERFAMILY PROTEIN YCLE"/>
    <property type="match status" value="1"/>
</dbReference>
<keyword evidence="1 3" id="KW-0378">Hydrolase</keyword>
<dbReference type="Gene3D" id="3.40.50.1820">
    <property type="entry name" value="alpha/beta hydrolase"/>
    <property type="match status" value="1"/>
</dbReference>
<dbReference type="SUPFAM" id="SSF53474">
    <property type="entry name" value="alpha/beta-Hydrolases"/>
    <property type="match status" value="1"/>
</dbReference>
<accession>A0A346Y4U7</accession>
<dbReference type="PRINTS" id="PR00111">
    <property type="entry name" value="ABHYDROLASE"/>
</dbReference>
<dbReference type="PANTHER" id="PTHR43798">
    <property type="entry name" value="MONOACYLGLYCEROL LIPASE"/>
    <property type="match status" value="1"/>
</dbReference>
<gene>
    <name evidence="3" type="ORF">DVS28_a4837</name>
</gene>
<sequence>MSSMPAGISLHITETPRLRMRWASAGSVEGTPVVLVHGNLATCRFYDDQLTACPDGYRFIAPDMRGFGGSEKLAIDATRGLRDWADDTMGLLDTIGIDGPAHFVGWSTGGGAIMQILIDHPDRVASLTLIDPVSPYGFGGTHRDGSPCTPDHAGTGGGAGNPEFVAQMTAGNTGTDSPFAIRNVMRTSYWSPAYSMPEAQENMLVEEVLSSLMGEEGYPGDATPSEHWPGFAPGTTGILNALSPKYLNTAGIVDVDPKPPIMWHHGTADVVINDGSAWDPALLGQQGIIPDWPGEDAYPVQQMVSQTRDVLDAYAANGGSYEEVVHPDAGHGPHLDHTEEFNARFLAFIRAAS</sequence>
<dbReference type="GO" id="GO:0016020">
    <property type="term" value="C:membrane"/>
    <property type="evidence" value="ECO:0007669"/>
    <property type="project" value="TreeGrafter"/>
</dbReference>
<dbReference type="KEGG" id="euz:DVS28_a4837"/>
<feature type="domain" description="AB hydrolase-1" evidence="2">
    <location>
        <begin position="32"/>
        <end position="132"/>
    </location>
</feature>
<evidence type="ECO:0000313" key="4">
    <source>
        <dbReference type="Proteomes" id="UP000264006"/>
    </source>
</evidence>
<dbReference type="GO" id="GO:0016787">
    <property type="term" value="F:hydrolase activity"/>
    <property type="evidence" value="ECO:0007669"/>
    <property type="project" value="UniProtKB-KW"/>
</dbReference>
<evidence type="ECO:0000256" key="1">
    <source>
        <dbReference type="ARBA" id="ARBA00022801"/>
    </source>
</evidence>
<proteinExistence type="predicted"/>
<dbReference type="AlphaFoldDB" id="A0A346Y4U7"/>
<evidence type="ECO:0000313" key="3">
    <source>
        <dbReference type="EMBL" id="AXV09494.1"/>
    </source>
</evidence>
<dbReference type="InterPro" id="IPR000073">
    <property type="entry name" value="AB_hydrolase_1"/>
</dbReference>
<name>A0A346Y4U7_9ACTN</name>
<organism evidence="3 4">
    <name type="scientific">Euzebya pacifica</name>
    <dbReference type="NCBI Taxonomy" id="1608957"/>
    <lineage>
        <taxon>Bacteria</taxon>
        <taxon>Bacillati</taxon>
        <taxon>Actinomycetota</taxon>
        <taxon>Nitriliruptoria</taxon>
        <taxon>Euzebyales</taxon>
    </lineage>
</organism>